<evidence type="ECO:0000256" key="8">
    <source>
        <dbReference type="SAM" id="SignalP"/>
    </source>
</evidence>
<dbReference type="InterPro" id="IPR005017">
    <property type="entry name" value="OMPP1/FadL/TodX"/>
</dbReference>
<comment type="caution">
    <text evidence="9">The sequence shown here is derived from an EMBL/GenBank/DDBJ whole genome shotgun (WGS) entry which is preliminary data.</text>
</comment>
<dbReference type="PANTHER" id="PTHR35093:SF8">
    <property type="entry name" value="OUTER MEMBRANE PROTEIN NMB0088-RELATED"/>
    <property type="match status" value="1"/>
</dbReference>
<sequence length="494" mass="52172">MVRASRRPAAARAVLFALAPLSLALLCSAAQASGYRFGTQSAAAEGTANANGAEGADASTIYANPAALTRLSGWNFSGVLDHVRPDVRFTDAGSVISLPGSGFKPVAISKAGDTVKPAADAWVPHLYAAYKASDTLAYGLGIYVPSGAKLDYAPGWGGRYNLNSVELKSLAFNPNVAWKLSDKLSLAAGVSAEYMHGHLQRAVPYASVFAAGLLGAAQKAAAAGAPGLALQLQQQAAQVFGNPAFDGGIDIKGSDWGIGANLALLWEADEKTRFGIAWRSSVAHKLKGSADWSQPANLPAEVLAAATGSPYDGHAKLDHNDSGASLGVKTPDSLSFQAYHQYTAKFAVMAEASWYRQSLLDTLRIDFDSTTAPSITAEHWRDVWRLSLGATYRVNDQLLLRGGVSLDRSPVQTVYRSPALPDSDRSWLALGANYQFNAQTSVDLAFGYIKLKDAPMQATDDAEGATPCNCAYSTVRGNYKASATTFGVQLNHKF</sequence>
<accession>A0ABU3PBT2</accession>
<feature type="signal peptide" evidence="8">
    <location>
        <begin position="1"/>
        <end position="32"/>
    </location>
</feature>
<dbReference type="Gene3D" id="2.40.160.60">
    <property type="entry name" value="Outer membrane protein transport protein (OMPP1/FadL/TodX)"/>
    <property type="match status" value="1"/>
</dbReference>
<keyword evidence="3" id="KW-1134">Transmembrane beta strand</keyword>
<dbReference type="SUPFAM" id="SSF56935">
    <property type="entry name" value="Porins"/>
    <property type="match status" value="1"/>
</dbReference>
<keyword evidence="6" id="KW-0472">Membrane</keyword>
<dbReference type="PANTHER" id="PTHR35093">
    <property type="entry name" value="OUTER MEMBRANE PROTEIN NMB0088-RELATED"/>
    <property type="match status" value="1"/>
</dbReference>
<evidence type="ECO:0000256" key="3">
    <source>
        <dbReference type="ARBA" id="ARBA00022452"/>
    </source>
</evidence>
<comment type="subcellular location">
    <subcellularLocation>
        <location evidence="1">Cell outer membrane</location>
        <topology evidence="1">Multi-pass membrane protein</topology>
    </subcellularLocation>
</comment>
<comment type="similarity">
    <text evidence="2">Belongs to the OmpP1/FadL family.</text>
</comment>
<evidence type="ECO:0000256" key="2">
    <source>
        <dbReference type="ARBA" id="ARBA00008163"/>
    </source>
</evidence>
<reference evidence="9" key="1">
    <citation type="submission" date="2023-09" db="EMBL/GenBank/DDBJ databases">
        <title>Paucibacter sp. APW11 Genome sequencing and assembly.</title>
        <authorList>
            <person name="Kim I."/>
        </authorList>
    </citation>
    <scope>NUCLEOTIDE SEQUENCE</scope>
    <source>
        <strain evidence="9">APW11</strain>
    </source>
</reference>
<keyword evidence="5 8" id="KW-0732">Signal</keyword>
<dbReference type="Pfam" id="PF03349">
    <property type="entry name" value="Toluene_X"/>
    <property type="match status" value="1"/>
</dbReference>
<evidence type="ECO:0000256" key="1">
    <source>
        <dbReference type="ARBA" id="ARBA00004571"/>
    </source>
</evidence>
<gene>
    <name evidence="9" type="ORF">RQP53_12175</name>
</gene>
<dbReference type="Proteomes" id="UP001246372">
    <property type="component" value="Unassembled WGS sequence"/>
</dbReference>
<evidence type="ECO:0000313" key="9">
    <source>
        <dbReference type="EMBL" id="MDT9000023.1"/>
    </source>
</evidence>
<dbReference type="EMBL" id="JAVXZY010000004">
    <property type="protein sequence ID" value="MDT9000023.1"/>
    <property type="molecule type" value="Genomic_DNA"/>
</dbReference>
<organism evidence="9 10">
    <name type="scientific">Roseateles aquae</name>
    <dbReference type="NCBI Taxonomy" id="3077235"/>
    <lineage>
        <taxon>Bacteria</taxon>
        <taxon>Pseudomonadati</taxon>
        <taxon>Pseudomonadota</taxon>
        <taxon>Betaproteobacteria</taxon>
        <taxon>Burkholderiales</taxon>
        <taxon>Sphaerotilaceae</taxon>
        <taxon>Roseateles</taxon>
    </lineage>
</organism>
<evidence type="ECO:0000256" key="5">
    <source>
        <dbReference type="ARBA" id="ARBA00022729"/>
    </source>
</evidence>
<protein>
    <submittedName>
        <fullName evidence="9">OmpP1/FadL family transporter</fullName>
    </submittedName>
</protein>
<dbReference type="RefSeq" id="WP_315650569.1">
    <property type="nucleotide sequence ID" value="NZ_JAVXZY010000004.1"/>
</dbReference>
<keyword evidence="4" id="KW-0812">Transmembrane</keyword>
<keyword evidence="7" id="KW-0998">Cell outer membrane</keyword>
<name>A0ABU3PBT2_9BURK</name>
<evidence type="ECO:0000256" key="7">
    <source>
        <dbReference type="ARBA" id="ARBA00023237"/>
    </source>
</evidence>
<evidence type="ECO:0000256" key="4">
    <source>
        <dbReference type="ARBA" id="ARBA00022692"/>
    </source>
</evidence>
<keyword evidence="10" id="KW-1185">Reference proteome</keyword>
<feature type="chain" id="PRO_5046865500" evidence="8">
    <location>
        <begin position="33"/>
        <end position="494"/>
    </location>
</feature>
<proteinExistence type="inferred from homology"/>
<evidence type="ECO:0000313" key="10">
    <source>
        <dbReference type="Proteomes" id="UP001246372"/>
    </source>
</evidence>
<evidence type="ECO:0000256" key="6">
    <source>
        <dbReference type="ARBA" id="ARBA00023136"/>
    </source>
</evidence>